<proteinExistence type="predicted"/>
<sequence>MNEIYRAIEEKIKASGYSGTFTGEEVYNDICDEIEDKENGTYLLLSKKENGDTFTYNVSIFDDDFNLSILKINSGEDEFIINFDE</sequence>
<protein>
    <submittedName>
        <fullName evidence="1">Uncharacterized protein</fullName>
    </submittedName>
</protein>
<dbReference type="RefSeq" id="WP_142536126.1">
    <property type="nucleotide sequence ID" value="NZ_SGJB01000010.1"/>
</dbReference>
<dbReference type="OrthoDB" id="1755872at2"/>
<dbReference type="Proteomes" id="UP000317863">
    <property type="component" value="Unassembled WGS sequence"/>
</dbReference>
<keyword evidence="2" id="KW-1185">Reference proteome</keyword>
<dbReference type="EMBL" id="SGJB01000010">
    <property type="protein sequence ID" value="TQQ84467.1"/>
    <property type="molecule type" value="Genomic_DNA"/>
</dbReference>
<gene>
    <name evidence="1" type="ORF">EXD82_06585</name>
</gene>
<reference evidence="1 2" key="1">
    <citation type="submission" date="2019-02" db="EMBL/GenBank/DDBJ databases">
        <title>Peptostreptococcaceae bacterium ZHW00191 nov., a new bacterium isolated from the human gut.</title>
        <authorList>
            <person name="Zhou H.-W."/>
            <person name="Chen X.-J."/>
        </authorList>
    </citation>
    <scope>NUCLEOTIDE SEQUENCE [LARGE SCALE GENOMIC DNA]</scope>
    <source>
        <strain evidence="1 2">ZHW00191</strain>
    </source>
</reference>
<accession>A0A544QUW1</accession>
<evidence type="ECO:0000313" key="1">
    <source>
        <dbReference type="EMBL" id="TQQ84467.1"/>
    </source>
</evidence>
<dbReference type="AlphaFoldDB" id="A0A544QUW1"/>
<organism evidence="1 2">
    <name type="scientific">Peptacetobacter hominis</name>
    <dbReference type="NCBI Taxonomy" id="2743610"/>
    <lineage>
        <taxon>Bacteria</taxon>
        <taxon>Bacillati</taxon>
        <taxon>Bacillota</taxon>
        <taxon>Clostridia</taxon>
        <taxon>Peptostreptococcales</taxon>
        <taxon>Peptostreptococcaceae</taxon>
        <taxon>Peptacetobacter</taxon>
    </lineage>
</organism>
<comment type="caution">
    <text evidence="1">The sequence shown here is derived from an EMBL/GenBank/DDBJ whole genome shotgun (WGS) entry which is preliminary data.</text>
</comment>
<evidence type="ECO:0000313" key="2">
    <source>
        <dbReference type="Proteomes" id="UP000317863"/>
    </source>
</evidence>
<name>A0A544QUW1_9FIRM</name>